<protein>
    <submittedName>
        <fullName evidence="2">Uncharacterized protein LOC142168855</fullName>
    </submittedName>
</protein>
<organism evidence="1 2">
    <name type="scientific">Nicotiana tabacum</name>
    <name type="common">Common tobacco</name>
    <dbReference type="NCBI Taxonomy" id="4097"/>
    <lineage>
        <taxon>Eukaryota</taxon>
        <taxon>Viridiplantae</taxon>
        <taxon>Streptophyta</taxon>
        <taxon>Embryophyta</taxon>
        <taxon>Tracheophyta</taxon>
        <taxon>Spermatophyta</taxon>
        <taxon>Magnoliopsida</taxon>
        <taxon>eudicotyledons</taxon>
        <taxon>Gunneridae</taxon>
        <taxon>Pentapetalae</taxon>
        <taxon>asterids</taxon>
        <taxon>lamiids</taxon>
        <taxon>Solanales</taxon>
        <taxon>Solanaceae</taxon>
        <taxon>Nicotianoideae</taxon>
        <taxon>Nicotianeae</taxon>
        <taxon>Nicotiana</taxon>
    </lineage>
</organism>
<reference evidence="1" key="1">
    <citation type="journal article" date="2014" name="Nat. Commun.">
        <title>The tobacco genome sequence and its comparison with those of tomato and potato.</title>
        <authorList>
            <person name="Sierro N."/>
            <person name="Battey J.N."/>
            <person name="Ouadi S."/>
            <person name="Bakaher N."/>
            <person name="Bovet L."/>
            <person name="Willig A."/>
            <person name="Goepfert S."/>
            <person name="Peitsch M.C."/>
            <person name="Ivanov N.V."/>
        </authorList>
    </citation>
    <scope>NUCLEOTIDE SEQUENCE [LARGE SCALE GENOMIC DNA]</scope>
</reference>
<sequence>MAIFTDMVERFVEVFMDDFSVFGPSFDECLTNLAKVLSKCKETNLVLNWEKYHFMVCEGIVLGHKVSKDGLEVDKAKVEAIEKLPPPISVKGVRSFLGHVVFYRQFIKDFSKISSHLCRLLEKDVSFKFDDACLKAFEERKRTDGDVIKETFPDEKVLAITAGEVPWYADFVNYLESGEMPPDLEPYAKKKFLRDVRSYVWDEPFLFKSCIDQLMRRCVPESEINVILHECHASPYGAHHAGDKTTAKTSGQVKVSNREIKQILEKTVSASRKDWAVNLDDALWAYWTAYKTPIRTSPYKLVYGKSCHLPVELEHKAYWEIKKLNFDADLRGRKWVMQLNKLDEFRLHAYENAKLYKEKTKHCHDKNIYHREFEPGQLVLLFNSRLRLFPGKLKSRWSGPFEVMRVTPHGAIEMRVLGGERMVLVNGQKVKHYYGGDFDCQK</sequence>
<proteinExistence type="predicted"/>
<keyword evidence="1" id="KW-1185">Reference proteome</keyword>
<accession>A0AC58SMD2</accession>
<evidence type="ECO:0000313" key="2">
    <source>
        <dbReference type="RefSeq" id="XP_075086123.1"/>
    </source>
</evidence>
<dbReference type="Proteomes" id="UP000790787">
    <property type="component" value="Chromosome 14"/>
</dbReference>
<gene>
    <name evidence="2" type="primary">LOC142168855</name>
</gene>
<name>A0AC58SMD2_TOBAC</name>
<reference evidence="2" key="2">
    <citation type="submission" date="2025-08" db="UniProtKB">
        <authorList>
            <consortium name="RefSeq"/>
        </authorList>
    </citation>
    <scope>IDENTIFICATION</scope>
    <source>
        <tissue evidence="2">Leaf</tissue>
    </source>
</reference>
<evidence type="ECO:0000313" key="1">
    <source>
        <dbReference type="Proteomes" id="UP000790787"/>
    </source>
</evidence>
<dbReference type="RefSeq" id="XP_075086123.1">
    <property type="nucleotide sequence ID" value="XM_075230022.1"/>
</dbReference>